<organism evidence="1 2">
    <name type="scientific">Streptosporangium album</name>
    <dbReference type="NCBI Taxonomy" id="47479"/>
    <lineage>
        <taxon>Bacteria</taxon>
        <taxon>Bacillati</taxon>
        <taxon>Actinomycetota</taxon>
        <taxon>Actinomycetes</taxon>
        <taxon>Streptosporangiales</taxon>
        <taxon>Streptosporangiaceae</taxon>
        <taxon>Streptosporangium</taxon>
    </lineage>
</organism>
<reference evidence="1 2" key="1">
    <citation type="submission" date="2020-08" db="EMBL/GenBank/DDBJ databases">
        <title>Sequencing the genomes of 1000 actinobacteria strains.</title>
        <authorList>
            <person name="Klenk H.-P."/>
        </authorList>
    </citation>
    <scope>NUCLEOTIDE SEQUENCE [LARGE SCALE GENOMIC DNA]</scope>
    <source>
        <strain evidence="1 2">DSM 43023</strain>
    </source>
</reference>
<evidence type="ECO:0000313" key="2">
    <source>
        <dbReference type="Proteomes" id="UP000534286"/>
    </source>
</evidence>
<dbReference type="Proteomes" id="UP000534286">
    <property type="component" value="Unassembled WGS sequence"/>
</dbReference>
<gene>
    <name evidence="1" type="ORF">FHR32_005559</name>
</gene>
<accession>A0A7W7S0B3</accession>
<dbReference type="AlphaFoldDB" id="A0A7W7S0B3"/>
<dbReference type="RefSeq" id="WP_184757318.1">
    <property type="nucleotide sequence ID" value="NZ_BAABEK010000051.1"/>
</dbReference>
<comment type="caution">
    <text evidence="1">The sequence shown here is derived from an EMBL/GenBank/DDBJ whole genome shotgun (WGS) entry which is preliminary data.</text>
</comment>
<protein>
    <submittedName>
        <fullName evidence="1">Uncharacterized protein</fullName>
    </submittedName>
</protein>
<keyword evidence="2" id="KW-1185">Reference proteome</keyword>
<proteinExistence type="predicted"/>
<name>A0A7W7S0B3_9ACTN</name>
<evidence type="ECO:0000313" key="1">
    <source>
        <dbReference type="EMBL" id="MBB4941182.1"/>
    </source>
</evidence>
<sequence>MPAVDWVTVTPHRFRLAAGESTPVSARISVPSDPEPGDHQLALVLLMMLLRRRRLARRNAAVRVPSEVEEGSDVTQPL</sequence>
<dbReference type="EMBL" id="JACHJU010000002">
    <property type="protein sequence ID" value="MBB4941182.1"/>
    <property type="molecule type" value="Genomic_DNA"/>
</dbReference>